<feature type="compositionally biased region" description="Low complexity" evidence="1">
    <location>
        <begin position="54"/>
        <end position="64"/>
    </location>
</feature>
<evidence type="ECO:0000256" key="2">
    <source>
        <dbReference type="SAM" id="Phobius"/>
    </source>
</evidence>
<evidence type="ECO:0000313" key="3">
    <source>
        <dbReference type="EMBL" id="GAA0249934.1"/>
    </source>
</evidence>
<name>A0ABP3E5A1_9PSEU</name>
<reference evidence="4" key="1">
    <citation type="journal article" date="2019" name="Int. J. Syst. Evol. Microbiol.">
        <title>The Global Catalogue of Microorganisms (GCM) 10K type strain sequencing project: providing services to taxonomists for standard genome sequencing and annotation.</title>
        <authorList>
            <consortium name="The Broad Institute Genomics Platform"/>
            <consortium name="The Broad Institute Genome Sequencing Center for Infectious Disease"/>
            <person name="Wu L."/>
            <person name="Ma J."/>
        </authorList>
    </citation>
    <scope>NUCLEOTIDE SEQUENCE [LARGE SCALE GENOMIC DNA]</scope>
    <source>
        <strain evidence="4">JCM 3380</strain>
    </source>
</reference>
<sequence length="176" mass="18221">MRRRHRREGDGGLGAAGWLFAELALVLVVIAFGSEPHPSRSAVPTPSPSPSPSPSSSSSSSPSSPTAPPSGVQQEGLVLESVVFFVAVPPGGAGVLDAFRGELDARVLPNQRVGLVQLFGVPRGGTSGPDVSRELMRAVVGHVPKLPREQQIRPFLGDEGGPGTVKVELFLMTGTG</sequence>
<dbReference type="RefSeq" id="WP_343937065.1">
    <property type="nucleotide sequence ID" value="NZ_BAAABU010000017.1"/>
</dbReference>
<protein>
    <submittedName>
        <fullName evidence="3">Uncharacterized protein</fullName>
    </submittedName>
</protein>
<comment type="caution">
    <text evidence="3">The sequence shown here is derived from an EMBL/GenBank/DDBJ whole genome shotgun (WGS) entry which is preliminary data.</text>
</comment>
<feature type="transmembrane region" description="Helical" evidence="2">
    <location>
        <begin position="12"/>
        <end position="33"/>
    </location>
</feature>
<accession>A0ABP3E5A1</accession>
<keyword evidence="2" id="KW-1133">Transmembrane helix</keyword>
<keyword evidence="2" id="KW-0472">Membrane</keyword>
<feature type="region of interest" description="Disordered" evidence="1">
    <location>
        <begin position="36"/>
        <end position="73"/>
    </location>
</feature>
<evidence type="ECO:0000256" key="1">
    <source>
        <dbReference type="SAM" id="MobiDB-lite"/>
    </source>
</evidence>
<organism evidence="3 4">
    <name type="scientific">Saccharothrix mutabilis subsp. mutabilis</name>
    <dbReference type="NCBI Taxonomy" id="66855"/>
    <lineage>
        <taxon>Bacteria</taxon>
        <taxon>Bacillati</taxon>
        <taxon>Actinomycetota</taxon>
        <taxon>Actinomycetes</taxon>
        <taxon>Pseudonocardiales</taxon>
        <taxon>Pseudonocardiaceae</taxon>
        <taxon>Saccharothrix</taxon>
    </lineage>
</organism>
<dbReference type="Proteomes" id="UP001500416">
    <property type="component" value="Unassembled WGS sequence"/>
</dbReference>
<dbReference type="EMBL" id="BAAABU010000017">
    <property type="protein sequence ID" value="GAA0249934.1"/>
    <property type="molecule type" value="Genomic_DNA"/>
</dbReference>
<keyword evidence="2" id="KW-0812">Transmembrane</keyword>
<proteinExistence type="predicted"/>
<gene>
    <name evidence="3" type="ORF">GCM10010492_57570</name>
</gene>
<evidence type="ECO:0000313" key="4">
    <source>
        <dbReference type="Proteomes" id="UP001500416"/>
    </source>
</evidence>
<keyword evidence="4" id="KW-1185">Reference proteome</keyword>